<feature type="zinc finger region" description="CHC2-type" evidence="12">
    <location>
        <begin position="40"/>
        <end position="64"/>
    </location>
</feature>
<name>A0A2K8KMG7_9GAMM</name>
<proteinExistence type="inferred from homology"/>
<dbReference type="GO" id="GO:0003899">
    <property type="term" value="F:DNA-directed RNA polymerase activity"/>
    <property type="evidence" value="ECO:0007669"/>
    <property type="project" value="UniProtKB-UniRule"/>
</dbReference>
<dbReference type="Gene3D" id="1.10.860.10">
    <property type="entry name" value="DNAb Helicase, Chain A"/>
    <property type="match status" value="1"/>
</dbReference>
<dbReference type="InterPro" id="IPR002694">
    <property type="entry name" value="Znf_CHC2"/>
</dbReference>
<keyword evidence="8 12" id="KW-0862">Zinc</keyword>
<comment type="function">
    <text evidence="12">RNA polymerase that catalyzes the synthesis of short RNA molecules used as primers for DNA polymerase during DNA replication.</text>
</comment>
<evidence type="ECO:0000256" key="9">
    <source>
        <dbReference type="ARBA" id="ARBA00022842"/>
    </source>
</evidence>
<reference evidence="14 15" key="1">
    <citation type="journal article" date="2017" name="Environ. Microbiol.">
        <title>Genomic and physiological analyses of 'Reinekea forsetii' reveal a versatile opportunistic lifestyle during spring algae blooms.</title>
        <authorList>
            <person name="Avci B."/>
            <person name="Hahnke R.L."/>
            <person name="Chafee M."/>
            <person name="Fischer T."/>
            <person name="Gruber-Vodicka H."/>
            <person name="Tegetmeyer H.E."/>
            <person name="Harder J."/>
            <person name="Fuchs B.M."/>
            <person name="Amann R.I."/>
            <person name="Teeling H."/>
        </authorList>
    </citation>
    <scope>NUCLEOTIDE SEQUENCE [LARGE SCALE GENOMIC DNA]</scope>
    <source>
        <strain evidence="14 15">Hel1_31_D35</strain>
    </source>
</reference>
<dbReference type="AlphaFoldDB" id="A0A2K8KMG7"/>
<comment type="cofactor">
    <cofactor evidence="12">
        <name>Zn(2+)</name>
        <dbReference type="ChEBI" id="CHEBI:29105"/>
    </cofactor>
    <text evidence="12">Binds 1 zinc ion per monomer.</text>
</comment>
<dbReference type="InterPro" id="IPR006171">
    <property type="entry name" value="TOPRIM_dom"/>
</dbReference>
<dbReference type="Pfam" id="PF01807">
    <property type="entry name" value="Zn_ribbon_DnaG"/>
    <property type="match status" value="1"/>
</dbReference>
<organism evidence="14 15">
    <name type="scientific">Reinekea forsetii</name>
    <dbReference type="NCBI Taxonomy" id="1336806"/>
    <lineage>
        <taxon>Bacteria</taxon>
        <taxon>Pseudomonadati</taxon>
        <taxon>Pseudomonadota</taxon>
        <taxon>Gammaproteobacteria</taxon>
        <taxon>Oceanospirillales</taxon>
        <taxon>Saccharospirillaceae</taxon>
        <taxon>Reinekea</taxon>
    </lineage>
</organism>
<dbReference type="InterPro" id="IPR030846">
    <property type="entry name" value="DnaG_bac"/>
</dbReference>
<dbReference type="InterPro" id="IPR034151">
    <property type="entry name" value="TOPRIM_DnaG_bac"/>
</dbReference>
<keyword evidence="1 12" id="KW-0240">DNA-directed RNA polymerase</keyword>
<dbReference type="InterPro" id="IPR016136">
    <property type="entry name" value="DNA_helicase_N/primase_C"/>
</dbReference>
<dbReference type="FunFam" id="3.90.580.10:FF:000001">
    <property type="entry name" value="DNA primase"/>
    <property type="match status" value="1"/>
</dbReference>
<dbReference type="GO" id="GO:0003677">
    <property type="term" value="F:DNA binding"/>
    <property type="evidence" value="ECO:0007669"/>
    <property type="project" value="UniProtKB-KW"/>
</dbReference>
<dbReference type="CDD" id="cd03364">
    <property type="entry name" value="TOPRIM_DnaG_primases"/>
    <property type="match status" value="1"/>
</dbReference>
<comment type="similarity">
    <text evidence="12">Belongs to the DnaG primase family.</text>
</comment>
<dbReference type="Pfam" id="PF10410">
    <property type="entry name" value="DnaB_bind"/>
    <property type="match status" value="1"/>
</dbReference>
<dbReference type="InterPro" id="IPR006295">
    <property type="entry name" value="DNA_primase_DnaG"/>
</dbReference>
<dbReference type="InterPro" id="IPR013264">
    <property type="entry name" value="DNAG_N"/>
</dbReference>
<comment type="subunit">
    <text evidence="12">Monomer. Interacts with DnaB.</text>
</comment>
<evidence type="ECO:0000256" key="6">
    <source>
        <dbReference type="ARBA" id="ARBA00022723"/>
    </source>
</evidence>
<keyword evidence="10 12" id="KW-0238">DNA-binding</keyword>
<dbReference type="Gene3D" id="3.90.980.10">
    <property type="entry name" value="DNA primase, catalytic core, N-terminal domain"/>
    <property type="match status" value="1"/>
</dbReference>
<dbReference type="SUPFAM" id="SSF56731">
    <property type="entry name" value="DNA primase core"/>
    <property type="match status" value="1"/>
</dbReference>
<keyword evidence="9" id="KW-0460">Magnesium</keyword>
<evidence type="ECO:0000256" key="1">
    <source>
        <dbReference type="ARBA" id="ARBA00022478"/>
    </source>
</evidence>
<dbReference type="Gene3D" id="3.90.580.10">
    <property type="entry name" value="Zinc finger, CHC2-type domain"/>
    <property type="match status" value="1"/>
</dbReference>
<keyword evidence="11 12" id="KW-0804">Transcription</keyword>
<dbReference type="GO" id="GO:1990077">
    <property type="term" value="C:primosome complex"/>
    <property type="evidence" value="ECO:0007669"/>
    <property type="project" value="UniProtKB-KW"/>
</dbReference>
<dbReference type="GO" id="GO:0008270">
    <property type="term" value="F:zinc ion binding"/>
    <property type="evidence" value="ECO:0007669"/>
    <property type="project" value="UniProtKB-UniRule"/>
</dbReference>
<evidence type="ECO:0000256" key="10">
    <source>
        <dbReference type="ARBA" id="ARBA00023125"/>
    </source>
</evidence>
<dbReference type="KEGG" id="rfo:REIFOR_00857"/>
<accession>A0A2K8KMG7</accession>
<comment type="domain">
    <text evidence="12">Contains an N-terminal zinc-binding domain, a central core domain that contains the primase activity, and a C-terminal DnaB-binding domain.</text>
</comment>
<comment type="catalytic activity">
    <reaction evidence="12">
        <text>ssDNA + n NTP = ssDNA/pppN(pN)n-1 hybrid + (n-1) diphosphate.</text>
        <dbReference type="EC" id="2.7.7.101"/>
    </reaction>
</comment>
<keyword evidence="6 12" id="KW-0479">Metal-binding</keyword>
<protein>
    <recommendedName>
        <fullName evidence="12">DNA primase</fullName>
        <ecNumber evidence="12">2.7.7.101</ecNumber>
    </recommendedName>
</protein>
<evidence type="ECO:0000313" key="15">
    <source>
        <dbReference type="Proteomes" id="UP000229757"/>
    </source>
</evidence>
<dbReference type="Gene3D" id="1.20.50.20">
    <property type="entry name" value="DnaG, RNA polymerase domain, helical bundle"/>
    <property type="match status" value="1"/>
</dbReference>
<dbReference type="SMART" id="SM00400">
    <property type="entry name" value="ZnF_CHCC"/>
    <property type="match status" value="1"/>
</dbReference>
<dbReference type="OrthoDB" id="9803773at2"/>
<dbReference type="Pfam" id="PF13662">
    <property type="entry name" value="Toprim_4"/>
    <property type="match status" value="1"/>
</dbReference>
<evidence type="ECO:0000256" key="4">
    <source>
        <dbReference type="ARBA" id="ARBA00022695"/>
    </source>
</evidence>
<dbReference type="EMBL" id="CP011797">
    <property type="protein sequence ID" value="ATX76025.1"/>
    <property type="molecule type" value="Genomic_DNA"/>
</dbReference>
<evidence type="ECO:0000259" key="13">
    <source>
        <dbReference type="PROSITE" id="PS50880"/>
    </source>
</evidence>
<dbReference type="FunFam" id="3.40.1360.10:FF:000002">
    <property type="entry name" value="DNA primase"/>
    <property type="match status" value="1"/>
</dbReference>
<keyword evidence="15" id="KW-1185">Reference proteome</keyword>
<evidence type="ECO:0000256" key="3">
    <source>
        <dbReference type="ARBA" id="ARBA00022679"/>
    </source>
</evidence>
<dbReference type="HAMAP" id="MF_00974">
    <property type="entry name" value="DNA_primase_DnaG"/>
    <property type="match status" value="1"/>
</dbReference>
<dbReference type="InterPro" id="IPR050219">
    <property type="entry name" value="DnaG_primase"/>
</dbReference>
<keyword evidence="4 12" id="KW-0548">Nucleotidyltransferase</keyword>
<dbReference type="Gene3D" id="3.40.1360.10">
    <property type="match status" value="1"/>
</dbReference>
<keyword evidence="3 12" id="KW-0808">Transferase</keyword>
<dbReference type="RefSeq" id="WP_100256398.1">
    <property type="nucleotide sequence ID" value="NZ_CP011797.1"/>
</dbReference>
<evidence type="ECO:0000256" key="2">
    <source>
        <dbReference type="ARBA" id="ARBA00022515"/>
    </source>
</evidence>
<dbReference type="FunFam" id="3.90.980.10:FF:000001">
    <property type="entry name" value="DNA primase"/>
    <property type="match status" value="1"/>
</dbReference>
<dbReference type="SMART" id="SM00493">
    <property type="entry name" value="TOPRIM"/>
    <property type="match status" value="1"/>
</dbReference>
<evidence type="ECO:0000313" key="14">
    <source>
        <dbReference type="EMBL" id="ATX76025.1"/>
    </source>
</evidence>
<keyword evidence="2 12" id="KW-0639">Primosome</keyword>
<keyword evidence="7 12" id="KW-0863">Zinc-finger</keyword>
<dbReference type="PANTHER" id="PTHR30313:SF2">
    <property type="entry name" value="DNA PRIMASE"/>
    <property type="match status" value="1"/>
</dbReference>
<dbReference type="InterPro" id="IPR037068">
    <property type="entry name" value="DNA_primase_core_N_sf"/>
</dbReference>
<dbReference type="Proteomes" id="UP000229757">
    <property type="component" value="Chromosome"/>
</dbReference>
<dbReference type="PROSITE" id="PS50880">
    <property type="entry name" value="TOPRIM"/>
    <property type="match status" value="1"/>
</dbReference>
<evidence type="ECO:0000256" key="12">
    <source>
        <dbReference type="HAMAP-Rule" id="MF_00974"/>
    </source>
</evidence>
<dbReference type="NCBIfam" id="TIGR01391">
    <property type="entry name" value="dnaG"/>
    <property type="match status" value="1"/>
</dbReference>
<keyword evidence="5 12" id="KW-0235">DNA replication</keyword>
<evidence type="ECO:0000256" key="8">
    <source>
        <dbReference type="ARBA" id="ARBA00022833"/>
    </source>
</evidence>
<dbReference type="InterPro" id="IPR019475">
    <property type="entry name" value="DNA_primase_DnaB-bd"/>
</dbReference>
<evidence type="ECO:0000256" key="5">
    <source>
        <dbReference type="ARBA" id="ARBA00022705"/>
    </source>
</evidence>
<feature type="domain" description="Toprim" evidence="13">
    <location>
        <begin position="260"/>
        <end position="342"/>
    </location>
</feature>
<dbReference type="SUPFAM" id="SSF117023">
    <property type="entry name" value="DNA primase DnaG, C-terminal domain"/>
    <property type="match status" value="1"/>
</dbReference>
<evidence type="ECO:0000256" key="7">
    <source>
        <dbReference type="ARBA" id="ARBA00022771"/>
    </source>
</evidence>
<dbReference type="Pfam" id="PF08275">
    <property type="entry name" value="DNAG_N"/>
    <property type="match status" value="1"/>
</dbReference>
<dbReference type="SUPFAM" id="SSF57783">
    <property type="entry name" value="Zinc beta-ribbon"/>
    <property type="match status" value="1"/>
</dbReference>
<evidence type="ECO:0000256" key="11">
    <source>
        <dbReference type="ARBA" id="ARBA00023163"/>
    </source>
</evidence>
<dbReference type="GO" id="GO:0005737">
    <property type="term" value="C:cytoplasm"/>
    <property type="evidence" value="ECO:0007669"/>
    <property type="project" value="TreeGrafter"/>
</dbReference>
<dbReference type="EC" id="2.7.7.101" evidence="12"/>
<dbReference type="InterPro" id="IPR036977">
    <property type="entry name" value="DNA_primase_Znf_CHC2"/>
</dbReference>
<dbReference type="GO" id="GO:0006269">
    <property type="term" value="P:DNA replication, synthesis of primer"/>
    <property type="evidence" value="ECO:0007669"/>
    <property type="project" value="UniProtKB-UniRule"/>
</dbReference>
<sequence>MAGLIPNDFIEQLLDRTDILEVIGNRIELKKKGKDHWACCPFHGEKSPSFSVNPSKQFYYCFGCGESGTALKFLQEYDKMNFVEAIEELARGAGVEVPREEVSAKAKQKQQQRRSLHDLLGSCSEYFAHQLYQHADSKPVQRYVLDRGLTEEVVRTFQIGFAPEGWNNLSQHFRNEQTDRELLTTGMLTQNDKGRVYDRFRNRLMFPIRDIRGRVIAFGGRVMSADEQPKYLNSPETPVFHKGQELYGLYEARKAVKNFDNIIIVEGYMDVVALAQHGVKNAVATLGTATSPTHIQRLFKLTTEIIFCFDGDAAGKRAAIRALTNTLPELKDGLQARFLFLPDGEDPDSLVRKEGFEGFMFRAKQAQSLPDFLFQHLQTQADISRLDGKARLVSIARGWIEKVPEGIFRQLLLGELSSLVGLPTEQIIANFEPVAPKIEPASESQESSNPDHWPIPVDAAYDMGSAPAPRSGGRTGALVVKIGYIHRALAWLIRFPQLALDIDIERIRRLPPQNDRLLLISVIELLQKAPKDNLYYAFDYLCQHGLRETLSPIATSDYLWLEAANEDHKDEQAFGRQELEKIINGLTQRAPDDEYETLKKRALALDPSLTDAEKQRYRELLKQRKQ</sequence>
<dbReference type="GO" id="GO:0000428">
    <property type="term" value="C:DNA-directed RNA polymerase complex"/>
    <property type="evidence" value="ECO:0007669"/>
    <property type="project" value="UniProtKB-KW"/>
</dbReference>
<dbReference type="PANTHER" id="PTHR30313">
    <property type="entry name" value="DNA PRIMASE"/>
    <property type="match status" value="1"/>
</dbReference>
<gene>
    <name evidence="12" type="primary">dnaG</name>
    <name evidence="14" type="ORF">REIFOR_00857</name>
</gene>